<name>A0A1H6B915_9HYPH</name>
<keyword evidence="2" id="KW-1133">Transmembrane helix</keyword>
<dbReference type="PANTHER" id="PTHR37461">
    <property type="entry name" value="ANTI-SIGMA-K FACTOR RSKA"/>
    <property type="match status" value="1"/>
</dbReference>
<dbReference type="OrthoDB" id="9816387at2"/>
<dbReference type="GO" id="GO:0016989">
    <property type="term" value="F:sigma factor antagonist activity"/>
    <property type="evidence" value="ECO:0007669"/>
    <property type="project" value="TreeGrafter"/>
</dbReference>
<sequence>MSQPPDRSSTPDDRDALAGEYVMGLIEGAERAAFERRLEEDHDLARVVERWRVHLAPIDATAPLIPPSPTLWPRIEAGIIAVAQSAQARVEPALRQGQAAGRQIEAAAGRQVGTAARQMETAGGRFADWWNSLFVWRGAALAGALAAIVLAVGLVGALDRAKRQPVLVAVLLTEASVAAAVVNTFADGRVEMVPLQNIHVPEGKALEIWTLWDRAVGPRSVGLIDRARSTPLRLDQLPLGRDQLFEITIENATGSPTGRPTGPIVAKGTTSQAL</sequence>
<evidence type="ECO:0000313" key="4">
    <source>
        <dbReference type="EMBL" id="SEG57132.1"/>
    </source>
</evidence>
<feature type="region of interest" description="Disordered" evidence="1">
    <location>
        <begin position="252"/>
        <end position="274"/>
    </location>
</feature>
<reference evidence="4 5" key="1">
    <citation type="submission" date="2016-10" db="EMBL/GenBank/DDBJ databases">
        <authorList>
            <person name="de Groot N.N."/>
        </authorList>
    </citation>
    <scope>NUCLEOTIDE SEQUENCE [LARGE SCALE GENOMIC DNA]</scope>
    <source>
        <strain evidence="4 5">DSM 26656</strain>
    </source>
</reference>
<accession>A0A1H6B915</accession>
<evidence type="ECO:0000256" key="2">
    <source>
        <dbReference type="SAM" id="Phobius"/>
    </source>
</evidence>
<dbReference type="Pfam" id="PF10099">
    <property type="entry name" value="RskA_C"/>
    <property type="match status" value="1"/>
</dbReference>
<dbReference type="PANTHER" id="PTHR37461:SF1">
    <property type="entry name" value="ANTI-SIGMA-K FACTOR RSKA"/>
    <property type="match status" value="1"/>
</dbReference>
<dbReference type="InterPro" id="IPR051474">
    <property type="entry name" value="Anti-sigma-K/W_factor"/>
</dbReference>
<keyword evidence="2" id="KW-0472">Membrane</keyword>
<dbReference type="InterPro" id="IPR018764">
    <property type="entry name" value="RskA_C"/>
</dbReference>
<dbReference type="Proteomes" id="UP000236743">
    <property type="component" value="Unassembled WGS sequence"/>
</dbReference>
<gene>
    <name evidence="4" type="ORF">SAMN04488115_10713</name>
</gene>
<dbReference type="AlphaFoldDB" id="A0A1H6B915"/>
<keyword evidence="2" id="KW-0812">Transmembrane</keyword>
<dbReference type="EMBL" id="FNUY01000007">
    <property type="protein sequence ID" value="SEG57132.1"/>
    <property type="molecule type" value="Genomic_DNA"/>
</dbReference>
<proteinExistence type="predicted"/>
<evidence type="ECO:0000256" key="1">
    <source>
        <dbReference type="SAM" id="MobiDB-lite"/>
    </source>
</evidence>
<dbReference type="GO" id="GO:0005886">
    <property type="term" value="C:plasma membrane"/>
    <property type="evidence" value="ECO:0007669"/>
    <property type="project" value="InterPro"/>
</dbReference>
<keyword evidence="5" id="KW-1185">Reference proteome</keyword>
<dbReference type="RefSeq" id="WP_103873639.1">
    <property type="nucleotide sequence ID" value="NZ_FNUY01000007.1"/>
</dbReference>
<organism evidence="4 5">
    <name type="scientific">Bosea lathyri</name>
    <dbReference type="NCBI Taxonomy" id="1036778"/>
    <lineage>
        <taxon>Bacteria</taxon>
        <taxon>Pseudomonadati</taxon>
        <taxon>Pseudomonadota</taxon>
        <taxon>Alphaproteobacteria</taxon>
        <taxon>Hyphomicrobiales</taxon>
        <taxon>Boseaceae</taxon>
        <taxon>Bosea</taxon>
    </lineage>
</organism>
<feature type="domain" description="Anti-sigma K factor RskA C-terminal" evidence="3">
    <location>
        <begin position="141"/>
        <end position="264"/>
    </location>
</feature>
<evidence type="ECO:0000259" key="3">
    <source>
        <dbReference type="Pfam" id="PF10099"/>
    </source>
</evidence>
<feature type="transmembrane region" description="Helical" evidence="2">
    <location>
        <begin position="134"/>
        <end position="158"/>
    </location>
</feature>
<protein>
    <submittedName>
        <fullName evidence="4">Anti-sigma-K factor RskA</fullName>
    </submittedName>
</protein>
<evidence type="ECO:0000313" key="5">
    <source>
        <dbReference type="Proteomes" id="UP000236743"/>
    </source>
</evidence>
<dbReference type="GO" id="GO:0006417">
    <property type="term" value="P:regulation of translation"/>
    <property type="evidence" value="ECO:0007669"/>
    <property type="project" value="TreeGrafter"/>
</dbReference>